<dbReference type="SUPFAM" id="SSF51735">
    <property type="entry name" value="NAD(P)-binding Rossmann-fold domains"/>
    <property type="match status" value="1"/>
</dbReference>
<keyword evidence="4" id="KW-0223">Dioxygenase</keyword>
<dbReference type="Gene3D" id="3.40.50.720">
    <property type="entry name" value="NAD(P)-binding Rossmann-like Domain"/>
    <property type="match status" value="1"/>
</dbReference>
<dbReference type="InterPro" id="IPR050988">
    <property type="entry name" value="Mannitol_DH/Oxidoreductase"/>
</dbReference>
<dbReference type="PANTHER" id="PTHR43362">
    <property type="entry name" value="MANNITOL DEHYDROGENASE DSF1-RELATED"/>
    <property type="match status" value="1"/>
</dbReference>
<gene>
    <name evidence="4" type="ORF">JP32_00170</name>
</gene>
<reference evidence="4 5" key="1">
    <citation type="submission" date="2014-08" db="EMBL/GenBank/DDBJ databases">
        <title>Chaperone-usher fimbriae in a diverse selection of Gallibacterium genomes.</title>
        <authorList>
            <person name="Kudirkiene E."/>
            <person name="Bager R.J."/>
            <person name="Johnson T.J."/>
            <person name="Bojesen A.M."/>
        </authorList>
    </citation>
    <scope>NUCLEOTIDE SEQUENCE [LARGE SCALE GENOMIC DNA]</scope>
    <source>
        <strain evidence="4 5">20558/3kl.</strain>
    </source>
</reference>
<dbReference type="RefSeq" id="WP_039083134.1">
    <property type="nucleotide sequence ID" value="NZ_JPXS01000002.1"/>
</dbReference>
<comment type="caution">
    <text evidence="4">The sequence shown here is derived from an EMBL/GenBank/DDBJ whole genome shotgun (WGS) entry which is preliminary data.</text>
</comment>
<dbReference type="Proteomes" id="UP000030526">
    <property type="component" value="Unassembled WGS sequence"/>
</dbReference>
<evidence type="ECO:0000259" key="3">
    <source>
        <dbReference type="Pfam" id="PF08125"/>
    </source>
</evidence>
<dbReference type="InterPro" id="IPR013328">
    <property type="entry name" value="6PGD_dom2"/>
</dbReference>
<evidence type="ECO:0000256" key="1">
    <source>
        <dbReference type="ARBA" id="ARBA00023002"/>
    </source>
</evidence>
<evidence type="ECO:0000313" key="4">
    <source>
        <dbReference type="EMBL" id="KGQ34686.1"/>
    </source>
</evidence>
<name>A0A0A2XQT0_9PAST</name>
<dbReference type="Pfam" id="PF08125">
    <property type="entry name" value="Mannitol_dh_C"/>
    <property type="match status" value="1"/>
</dbReference>
<accession>A0A0A2XQT0</accession>
<evidence type="ECO:0000313" key="5">
    <source>
        <dbReference type="Proteomes" id="UP000030526"/>
    </source>
</evidence>
<sequence length="534" mass="60253">MKLAYQSLNSKEWLQKGYQLPQFDIPHLIVDTKREPIWLHLGAGNIFRAFLANLQQRLLNKKLSSKGIIVAEGFDYEIIDNIYQAHDNLSIFAKLKNNHNIDKILIGSIAESLRMDPQFEQDFSRLKEIFACSSLQMVTLTITEKGYLIKNPKGEFYPTVNNDFKNGTKNPQSYIGKIVALLLERFQKGSYPLAVVSMDNMSKNGAKLEKVILEFANKWLENGFVSQDFINYLTSNKVSFPWSMIDKITPRPNVDVQKILQNDGIEGLDPIITNKNTYIAPFINAEELEYLAIEDTFPNGRPALENVGVIFTDRDTVNQIETMKVTTCLNPLHTALAIFGCLLGFTSISAEIKDPDLLALIKQLGYKEGLPVVTDPKLINPKQFLDEVINIRLSNDFIPDTPQRIATDTSQKLAIRFGETLKSYVKAKKDLQQLVAIPLIFAAWLRYLISIDDQGNIFENNPDPLLEELKNQLSNVKLGGKVDPNSLRKILSNESIFGINLYNVGLAERVEQLLNEMLVGKGAVRACLHKYIGA</sequence>
<keyword evidence="1" id="KW-0560">Oxidoreductase</keyword>
<dbReference type="InterPro" id="IPR008927">
    <property type="entry name" value="6-PGluconate_DH-like_C_sf"/>
</dbReference>
<feature type="domain" description="Mannitol dehydrogenase C-terminal" evidence="3">
    <location>
        <begin position="318"/>
        <end position="517"/>
    </location>
</feature>
<dbReference type="InterPro" id="IPR013118">
    <property type="entry name" value="Mannitol_DH_C"/>
</dbReference>
<dbReference type="Gene3D" id="1.10.1040.10">
    <property type="entry name" value="N-(1-d-carboxylethyl)-l-norvaline Dehydrogenase, domain 2"/>
    <property type="match status" value="1"/>
</dbReference>
<organism evidence="4 5">
    <name type="scientific">Gallibacterium anatis</name>
    <dbReference type="NCBI Taxonomy" id="750"/>
    <lineage>
        <taxon>Bacteria</taxon>
        <taxon>Pseudomonadati</taxon>
        <taxon>Pseudomonadota</taxon>
        <taxon>Gammaproteobacteria</taxon>
        <taxon>Pasteurellales</taxon>
        <taxon>Pasteurellaceae</taxon>
        <taxon>Gallibacterium</taxon>
    </lineage>
</organism>
<dbReference type="PANTHER" id="PTHR43362:SF1">
    <property type="entry name" value="MANNITOL DEHYDROGENASE 2-RELATED"/>
    <property type="match status" value="1"/>
</dbReference>
<dbReference type="Pfam" id="PF01232">
    <property type="entry name" value="Mannitol_dh"/>
    <property type="match status" value="1"/>
</dbReference>
<dbReference type="SUPFAM" id="SSF48179">
    <property type="entry name" value="6-phosphogluconate dehydrogenase C-terminal domain-like"/>
    <property type="match status" value="1"/>
</dbReference>
<dbReference type="InterPro" id="IPR013131">
    <property type="entry name" value="Mannitol_DH_N"/>
</dbReference>
<dbReference type="AlphaFoldDB" id="A0A0A2XQT0"/>
<proteinExistence type="predicted"/>
<evidence type="ECO:0000259" key="2">
    <source>
        <dbReference type="Pfam" id="PF01232"/>
    </source>
</evidence>
<feature type="domain" description="Mannitol dehydrogenase N-terminal" evidence="2">
    <location>
        <begin position="39"/>
        <end position="305"/>
    </location>
</feature>
<dbReference type="GO" id="GO:0051213">
    <property type="term" value="F:dioxygenase activity"/>
    <property type="evidence" value="ECO:0007669"/>
    <property type="project" value="UniProtKB-KW"/>
</dbReference>
<dbReference type="GO" id="GO:0016616">
    <property type="term" value="F:oxidoreductase activity, acting on the CH-OH group of donors, NAD or NADP as acceptor"/>
    <property type="evidence" value="ECO:0007669"/>
    <property type="project" value="TreeGrafter"/>
</dbReference>
<dbReference type="InterPro" id="IPR036291">
    <property type="entry name" value="NAD(P)-bd_dom_sf"/>
</dbReference>
<protein>
    <submittedName>
        <fullName evidence="4">Dioxygenase</fullName>
    </submittedName>
</protein>
<dbReference type="EMBL" id="JPXS01000002">
    <property type="protein sequence ID" value="KGQ34686.1"/>
    <property type="molecule type" value="Genomic_DNA"/>
</dbReference>